<dbReference type="Proteomes" id="UP000827721">
    <property type="component" value="Unassembled WGS sequence"/>
</dbReference>
<comment type="caution">
    <text evidence="2">The sequence shown here is derived from an EMBL/GenBank/DDBJ whole genome shotgun (WGS) entry which is preliminary data.</text>
</comment>
<feature type="compositionally biased region" description="Basic residues" evidence="1">
    <location>
        <begin position="119"/>
        <end position="131"/>
    </location>
</feature>
<dbReference type="PANTHER" id="PTHR33623:SF17">
    <property type="entry name" value="DUF4378 DOMAIN-CONTAINING PROTEIN"/>
    <property type="match status" value="1"/>
</dbReference>
<gene>
    <name evidence="2" type="ORF">JRO89_XS01G0306600</name>
</gene>
<organism evidence="2 3">
    <name type="scientific">Xanthoceras sorbifolium</name>
    <dbReference type="NCBI Taxonomy" id="99658"/>
    <lineage>
        <taxon>Eukaryota</taxon>
        <taxon>Viridiplantae</taxon>
        <taxon>Streptophyta</taxon>
        <taxon>Embryophyta</taxon>
        <taxon>Tracheophyta</taxon>
        <taxon>Spermatophyta</taxon>
        <taxon>Magnoliopsida</taxon>
        <taxon>eudicotyledons</taxon>
        <taxon>Gunneridae</taxon>
        <taxon>Pentapetalae</taxon>
        <taxon>rosids</taxon>
        <taxon>malvids</taxon>
        <taxon>Sapindales</taxon>
        <taxon>Sapindaceae</taxon>
        <taxon>Xanthoceroideae</taxon>
        <taxon>Xanthoceras</taxon>
    </lineage>
</organism>
<name>A0ABQ8IMB5_9ROSI</name>
<proteinExistence type="predicted"/>
<evidence type="ECO:0000313" key="3">
    <source>
        <dbReference type="Proteomes" id="UP000827721"/>
    </source>
</evidence>
<feature type="compositionally biased region" description="Basic and acidic residues" evidence="1">
    <location>
        <begin position="167"/>
        <end position="184"/>
    </location>
</feature>
<dbReference type="PANTHER" id="PTHR33623">
    <property type="entry name" value="OS04G0572500 PROTEIN"/>
    <property type="match status" value="1"/>
</dbReference>
<reference evidence="2 3" key="1">
    <citation type="submission" date="2021-02" db="EMBL/GenBank/DDBJ databases">
        <title>Plant Genome Project.</title>
        <authorList>
            <person name="Zhang R.-G."/>
        </authorList>
    </citation>
    <scope>NUCLEOTIDE SEQUENCE [LARGE SCALE GENOMIC DNA]</scope>
    <source>
        <tissue evidence="2">Leaves</tissue>
    </source>
</reference>
<protein>
    <recommendedName>
        <fullName evidence="4">DUF4378 domain-containing protein</fullName>
    </recommendedName>
</protein>
<accession>A0ABQ8IMB5</accession>
<evidence type="ECO:0008006" key="4">
    <source>
        <dbReference type="Google" id="ProtNLM"/>
    </source>
</evidence>
<keyword evidence="3" id="KW-1185">Reference proteome</keyword>
<feature type="region of interest" description="Disordered" evidence="1">
    <location>
        <begin position="167"/>
        <end position="202"/>
    </location>
</feature>
<evidence type="ECO:0000256" key="1">
    <source>
        <dbReference type="SAM" id="MobiDB-lite"/>
    </source>
</evidence>
<feature type="compositionally biased region" description="Low complexity" evidence="1">
    <location>
        <begin position="185"/>
        <end position="201"/>
    </location>
</feature>
<feature type="region of interest" description="Disordered" evidence="1">
    <location>
        <begin position="119"/>
        <end position="138"/>
    </location>
</feature>
<sequence>MSFSRTSTCSNTSSNQRKHFLIERRPKMLKDFLIDDSNSCSSSGFKSFPRRVDQDHHSVRNLIQIDLDHARKSSKRLQRSRSKKAASATISAFQFLINSVKSIQFTAVKSPSILPRSLSRRLSKKSHHSHVQNKASSSSEVKMIMTTVKIKDIIRWKSFRDLVEEKPQPSDHIHHLPSSLDHRITTSTGSTNTSRSSNASSWCDSDFTSEYLPSWSGNCENEVELGKQYSLCVGRDSMEATTESPAISEVGPKDDLACEEEEQRSPVSILDFNDQFEEDSFSSNVERPFTNNTSFFFKLSTGTKQKLMQNIRCFESLAKIDPINLDKWMSMEDNGGCEDNDDSDYKEDEEINEVEEKAKLLLNHVKATSFMKTSNDSGILEQILLDFFIEELSTNRNQNRNDEADSEMIRLAKAWINGKQSGTTFVELEACVIEMDRKERWCKFDDQEQEEMGLQIEKGLLNMLLDELLDDLLLC</sequence>
<dbReference type="EMBL" id="JAFEMO010000001">
    <property type="protein sequence ID" value="KAH7577843.1"/>
    <property type="molecule type" value="Genomic_DNA"/>
</dbReference>
<evidence type="ECO:0000313" key="2">
    <source>
        <dbReference type="EMBL" id="KAH7577843.1"/>
    </source>
</evidence>